<name>A0A6J5KWD7_9CAUD</name>
<evidence type="ECO:0000313" key="1">
    <source>
        <dbReference type="EMBL" id="CAB4125297.1"/>
    </source>
</evidence>
<accession>A0A6J5KWD7</accession>
<protein>
    <recommendedName>
        <fullName evidence="2">Helix-turn-helix domain containing protein</fullName>
    </recommendedName>
</protein>
<reference evidence="1" key="1">
    <citation type="submission" date="2020-04" db="EMBL/GenBank/DDBJ databases">
        <authorList>
            <person name="Chiriac C."/>
            <person name="Salcher M."/>
            <person name="Ghai R."/>
            <person name="Kavagutti S V."/>
        </authorList>
    </citation>
    <scope>NUCLEOTIDE SEQUENCE</scope>
</reference>
<sequence>MTKISKLEAHLNTGATVTAKQITSRFGLSNPHDAIYQLRQQGVCIYSNPSKLKDGTETTKYRVRAPSKRMVALVAEIFGSELFQGRRI</sequence>
<dbReference type="EMBL" id="LR796186">
    <property type="protein sequence ID" value="CAB4125297.1"/>
    <property type="molecule type" value="Genomic_DNA"/>
</dbReference>
<organism evidence="1">
    <name type="scientific">uncultured Caudovirales phage</name>
    <dbReference type="NCBI Taxonomy" id="2100421"/>
    <lineage>
        <taxon>Viruses</taxon>
        <taxon>Duplodnaviria</taxon>
        <taxon>Heunggongvirae</taxon>
        <taxon>Uroviricota</taxon>
        <taxon>Caudoviricetes</taxon>
        <taxon>Peduoviridae</taxon>
        <taxon>Maltschvirus</taxon>
        <taxon>Maltschvirus maltsch</taxon>
    </lineage>
</organism>
<gene>
    <name evidence="1" type="ORF">UFOVP58_104</name>
</gene>
<proteinExistence type="predicted"/>
<evidence type="ECO:0008006" key="2">
    <source>
        <dbReference type="Google" id="ProtNLM"/>
    </source>
</evidence>